<evidence type="ECO:0000313" key="12">
    <source>
        <dbReference type="EMBL" id="CDK25109.1"/>
    </source>
</evidence>
<dbReference type="OrthoDB" id="5401193at2759"/>
<evidence type="ECO:0000256" key="3">
    <source>
        <dbReference type="ARBA" id="ARBA00022448"/>
    </source>
</evidence>
<keyword evidence="3" id="KW-0813">Transport</keyword>
<organism evidence="12 13">
    <name type="scientific">Kuraishia capsulata CBS 1993</name>
    <dbReference type="NCBI Taxonomy" id="1382522"/>
    <lineage>
        <taxon>Eukaryota</taxon>
        <taxon>Fungi</taxon>
        <taxon>Dikarya</taxon>
        <taxon>Ascomycota</taxon>
        <taxon>Saccharomycotina</taxon>
        <taxon>Pichiomycetes</taxon>
        <taxon>Pichiales</taxon>
        <taxon>Pichiaceae</taxon>
        <taxon>Kuraishia</taxon>
    </lineage>
</organism>
<feature type="compositionally biased region" description="Low complexity" evidence="10">
    <location>
        <begin position="40"/>
        <end position="53"/>
    </location>
</feature>
<dbReference type="HOGENOM" id="CLU_133423_1_1_1"/>
<evidence type="ECO:0000256" key="4">
    <source>
        <dbReference type="ARBA" id="ARBA00022692"/>
    </source>
</evidence>
<evidence type="ECO:0000256" key="5">
    <source>
        <dbReference type="ARBA" id="ARBA00022824"/>
    </source>
</evidence>
<keyword evidence="7 11" id="KW-1133">Transmembrane helix</keyword>
<keyword evidence="5" id="KW-0256">Endoplasmic reticulum</keyword>
<name>W6MGC2_9ASCO</name>
<keyword evidence="6" id="KW-0653">Protein transport</keyword>
<evidence type="ECO:0000256" key="1">
    <source>
        <dbReference type="ARBA" id="ARBA00004389"/>
    </source>
</evidence>
<dbReference type="EMBL" id="HG793125">
    <property type="protein sequence ID" value="CDK25109.1"/>
    <property type="molecule type" value="Genomic_DNA"/>
</dbReference>
<reference evidence="12" key="2">
    <citation type="submission" date="2014-02" db="EMBL/GenBank/DDBJ databases">
        <title>Complete DNA sequence of /Kuraishia capsulata/ illustrates novel genomic features among budding yeasts (/Saccharomycotina/).</title>
        <authorList>
            <person name="Morales L."/>
            <person name="Noel B."/>
            <person name="Porcel B."/>
            <person name="Marcet-Houben M."/>
            <person name="Hullo M-F."/>
            <person name="Sacerdot C."/>
            <person name="Tekaia F."/>
            <person name="Leh-Louis V."/>
            <person name="Despons L."/>
            <person name="Khanna V."/>
            <person name="Aury J-M."/>
            <person name="Barbe V."/>
            <person name="Couloux A."/>
            <person name="Labadie K."/>
            <person name="Pelletier E."/>
            <person name="Souciet J-L."/>
            <person name="Boekhout T."/>
            <person name="Gabaldon T."/>
            <person name="Wincker P."/>
            <person name="Dujon B."/>
        </authorList>
    </citation>
    <scope>NUCLEOTIDE SEQUENCE</scope>
    <source>
        <strain evidence="12">CBS 1993</strain>
    </source>
</reference>
<dbReference type="InterPro" id="IPR016482">
    <property type="entry name" value="SecG/Sec61-beta/Sbh"/>
</dbReference>
<evidence type="ECO:0000256" key="8">
    <source>
        <dbReference type="ARBA" id="ARBA00023010"/>
    </source>
</evidence>
<dbReference type="Proteomes" id="UP000019384">
    <property type="component" value="Unassembled WGS sequence"/>
</dbReference>
<protein>
    <recommendedName>
        <fullName evidence="14">Protein transport protein Sec61 subunit beta</fullName>
    </recommendedName>
</protein>
<dbReference type="InterPro" id="IPR030671">
    <property type="entry name" value="Sec61-beta/Sbh"/>
</dbReference>
<dbReference type="STRING" id="1382522.W6MGC2"/>
<evidence type="ECO:0000256" key="10">
    <source>
        <dbReference type="SAM" id="MobiDB-lite"/>
    </source>
</evidence>
<dbReference type="GO" id="GO:0005784">
    <property type="term" value="C:Sec61 translocon complex"/>
    <property type="evidence" value="ECO:0007669"/>
    <property type="project" value="InterPro"/>
</dbReference>
<evidence type="ECO:0000313" key="13">
    <source>
        <dbReference type="Proteomes" id="UP000019384"/>
    </source>
</evidence>
<sequence length="106" mass="11255">MCQRDLDEAVQLDISNIQSIHHGGTRTLAKRKATQDKKLQQQAAQAPTSSRAAGAGGSSSTMLKLYTDEAQGLKVDPLVVLVLAVGFIFSVIVLHVLAKVTGRLTA</sequence>
<dbReference type="RefSeq" id="XP_022457122.1">
    <property type="nucleotide sequence ID" value="XM_022605677.1"/>
</dbReference>
<dbReference type="PANTHER" id="PTHR13509">
    <property type="entry name" value="SEC61 SUBUNIT BETA"/>
    <property type="match status" value="1"/>
</dbReference>
<feature type="transmembrane region" description="Helical" evidence="11">
    <location>
        <begin position="78"/>
        <end position="98"/>
    </location>
</feature>
<comment type="subcellular location">
    <subcellularLocation>
        <location evidence="1">Endoplasmic reticulum membrane</location>
        <topology evidence="1">Single-pass membrane protein</topology>
    </subcellularLocation>
</comment>
<evidence type="ECO:0000256" key="11">
    <source>
        <dbReference type="SAM" id="Phobius"/>
    </source>
</evidence>
<proteinExistence type="inferred from homology"/>
<comment type="similarity">
    <text evidence="2">Belongs to the SEC61-beta family.</text>
</comment>
<dbReference type="GO" id="GO:0006886">
    <property type="term" value="P:intracellular protein transport"/>
    <property type="evidence" value="ECO:0007669"/>
    <property type="project" value="InterPro"/>
</dbReference>
<gene>
    <name evidence="12" type="ORF">KUCA_T00001076001</name>
</gene>
<dbReference type="AlphaFoldDB" id="W6MGC2"/>
<evidence type="ECO:0000256" key="6">
    <source>
        <dbReference type="ARBA" id="ARBA00022927"/>
    </source>
</evidence>
<feature type="region of interest" description="Disordered" evidence="10">
    <location>
        <begin position="23"/>
        <end position="59"/>
    </location>
</feature>
<evidence type="ECO:0000256" key="7">
    <source>
        <dbReference type="ARBA" id="ARBA00022989"/>
    </source>
</evidence>
<keyword evidence="9 11" id="KW-0472">Membrane</keyword>
<evidence type="ECO:0000256" key="2">
    <source>
        <dbReference type="ARBA" id="ARBA00006103"/>
    </source>
</evidence>
<evidence type="ECO:0000256" key="9">
    <source>
        <dbReference type="ARBA" id="ARBA00023136"/>
    </source>
</evidence>
<keyword evidence="4 11" id="KW-0812">Transmembrane</keyword>
<dbReference type="Pfam" id="PF03911">
    <property type="entry name" value="Sec61_beta"/>
    <property type="match status" value="1"/>
</dbReference>
<keyword evidence="8" id="KW-0811">Translocation</keyword>
<reference evidence="12" key="1">
    <citation type="submission" date="2013-12" db="EMBL/GenBank/DDBJ databases">
        <authorList>
            <person name="Genoscope - CEA"/>
        </authorList>
    </citation>
    <scope>NUCLEOTIDE SEQUENCE</scope>
    <source>
        <strain evidence="12">CBS 1993</strain>
    </source>
</reference>
<keyword evidence="13" id="KW-1185">Reference proteome</keyword>
<dbReference type="GeneID" id="34518510"/>
<evidence type="ECO:0008006" key="14">
    <source>
        <dbReference type="Google" id="ProtNLM"/>
    </source>
</evidence>
<accession>W6MGC2</accession>